<accession>A0A899NFR2</accession>
<evidence type="ECO:0000256" key="1">
    <source>
        <dbReference type="ARBA" id="ARBA00004167"/>
    </source>
</evidence>
<proteinExistence type="predicted"/>
<evidence type="ECO:0000256" key="5">
    <source>
        <dbReference type="SAM" id="Phobius"/>
    </source>
</evidence>
<name>A0A899NFR2_ECOLX</name>
<dbReference type="AlphaFoldDB" id="A0A899NFR2"/>
<keyword evidence="4 5" id="KW-0472">Membrane</keyword>
<evidence type="ECO:0000256" key="4">
    <source>
        <dbReference type="ARBA" id="ARBA00023136"/>
    </source>
</evidence>
<dbReference type="GO" id="GO:0016020">
    <property type="term" value="C:membrane"/>
    <property type="evidence" value="ECO:0007669"/>
    <property type="project" value="UniProtKB-SubCell"/>
</dbReference>
<evidence type="ECO:0000256" key="2">
    <source>
        <dbReference type="ARBA" id="ARBA00022692"/>
    </source>
</evidence>
<keyword evidence="3 5" id="KW-1133">Transmembrane helix</keyword>
<dbReference type="Pfam" id="PF04335">
    <property type="entry name" value="VirB8"/>
    <property type="match status" value="1"/>
</dbReference>
<keyword evidence="2 5" id="KW-0812">Transmembrane</keyword>
<dbReference type="CDD" id="cd16424">
    <property type="entry name" value="VirB8"/>
    <property type="match status" value="1"/>
</dbReference>
<dbReference type="RefSeq" id="WP_209279580.1">
    <property type="nucleotide sequence ID" value="NZ_MW574947.1"/>
</dbReference>
<dbReference type="SUPFAM" id="SSF54427">
    <property type="entry name" value="NTF2-like"/>
    <property type="match status" value="1"/>
</dbReference>
<gene>
    <name evidence="7" type="primary">virB8_5</name>
    <name evidence="7" type="ORF">LDMDHDEC_00748</name>
</gene>
<dbReference type="InterPro" id="IPR032710">
    <property type="entry name" value="NTF2-like_dom_sf"/>
</dbReference>
<protein>
    <submittedName>
        <fullName evidence="7">Type IV secretion system protein virB8</fullName>
    </submittedName>
</protein>
<reference evidence="7" key="1">
    <citation type="journal article" name="Environ. Pollut.">
        <title>Investigating the effects of municipal and hospital wastewaters on horizontal gene transfer.</title>
        <authorList>
            <person name="Hutinel M."/>
            <person name="Fick J."/>
            <person name="Larsson D.G.J."/>
            <person name="Flach C.F."/>
        </authorList>
    </citation>
    <scope>NUCLEOTIDE SEQUENCE</scope>
    <source>
        <plasmid evidence="7">pWE_H_1</plasmid>
    </source>
</reference>
<dbReference type="InterPro" id="IPR007430">
    <property type="entry name" value="VirB8"/>
</dbReference>
<organism evidence="7">
    <name type="scientific">Escherichia coli</name>
    <dbReference type="NCBI Taxonomy" id="562"/>
    <lineage>
        <taxon>Bacteria</taxon>
        <taxon>Pseudomonadati</taxon>
        <taxon>Pseudomonadota</taxon>
        <taxon>Gammaproteobacteria</taxon>
        <taxon>Enterobacterales</taxon>
        <taxon>Enterobacteriaceae</taxon>
        <taxon>Escherichia</taxon>
    </lineage>
</organism>
<evidence type="ECO:0000313" key="7">
    <source>
        <dbReference type="EMBL" id="QSM61923.1"/>
    </source>
</evidence>
<geneLocation type="plasmid" evidence="7">
    <name>pWE_H_1</name>
</geneLocation>
<keyword evidence="7" id="KW-0614">Plasmid</keyword>
<evidence type="ECO:0000256" key="3">
    <source>
        <dbReference type="ARBA" id="ARBA00022989"/>
    </source>
</evidence>
<feature type="domain" description="Bacterial virulence protein VirB8" evidence="6">
    <location>
        <begin position="18"/>
        <end position="233"/>
    </location>
</feature>
<sequence>MNKLKKVSAAEEAKSYEKAMDWEADLIAMRAKSERKAWTIAKVAVGVAVLEAIGLVTLAPMRQTVPVVFTVDKAQGNVEYVGVVDDQQVKGKQELIDKNNITRYVTARESYFYPLLQPDYDLVMTMSSNQVGNDFASLYEGDSARDKKYGKKYELKVDVISVQTNQDETGFTASVRFTKTLHSVEANRDEQPQYYIASIRYEYAPNNLIKLVEKDLIKNPFGFKVVGYRVDPELSPNRPVAQAAVVEPSQQVYVPIQQGGAAVQPQAQQGGAAVQPQAQQGM</sequence>
<feature type="transmembrane region" description="Helical" evidence="5">
    <location>
        <begin position="39"/>
        <end position="61"/>
    </location>
</feature>
<comment type="subcellular location">
    <subcellularLocation>
        <location evidence="1">Membrane</location>
        <topology evidence="1">Single-pass membrane protein</topology>
    </subcellularLocation>
</comment>
<dbReference type="Gene3D" id="3.10.450.230">
    <property type="entry name" value="VirB8 protein"/>
    <property type="match status" value="1"/>
</dbReference>
<dbReference type="EMBL" id="MW574947">
    <property type="protein sequence ID" value="QSM61923.1"/>
    <property type="molecule type" value="Genomic_DNA"/>
</dbReference>
<evidence type="ECO:0000259" key="6">
    <source>
        <dbReference type="Pfam" id="PF04335"/>
    </source>
</evidence>